<keyword evidence="1" id="KW-0175">Coiled coil</keyword>
<protein>
    <submittedName>
        <fullName evidence="2">Uncharacterized protein</fullName>
    </submittedName>
</protein>
<sequence>MELERESVSDVVVLLSDTLRAAQRRLHDLDIERRRGLYFEMERESLMEAHNLEKRELRAEIMQLRTQLKEKIEASARHATLQAQLQETQEQNQQLRQQVQELTRNLEHMMKQKVRVKELQNELVLSKMAQRKDQDRITTLETQMEALLNTNTKLNGALKRSLLELERVRGDQTEEMTQLERFDHLKLHSLLMLRYELWTGLLGAIQDETIKRHALGLDILEYKERTKQFFLFVCRLVKGEKEEEEGEMDIASRRFSSYAFWLELSACVLELLFETECTSRLRTLYANLWRLNSRLFIGGGSDNNGTISAIIQQGPHLLRCLFDYFDLDIDLLLEYSPGQSVEVELSLLRAFLHKDSHSESRLKLNPCELIKRIRACPAFQFFITTCLGTTESNVSEELFLPPDGISEQMEQKEPSEASAATTLQSEAIHAVLDFQPMAMNALLTLQEREEQNHAKVTALSRTNEEYQHELGILSELLRHTTDQLVILVETNRQLQLVLTRYDIDVHPSCS</sequence>
<keyword evidence="3" id="KW-1185">Reference proteome</keyword>
<evidence type="ECO:0000313" key="2">
    <source>
        <dbReference type="EMBL" id="TNJ28364.1"/>
    </source>
</evidence>
<dbReference type="VEuPathDB" id="GiardiaDB:GMRT_12324"/>
<organism evidence="2 3">
    <name type="scientific">Giardia muris</name>
    <dbReference type="NCBI Taxonomy" id="5742"/>
    <lineage>
        <taxon>Eukaryota</taxon>
        <taxon>Metamonada</taxon>
        <taxon>Diplomonadida</taxon>
        <taxon>Hexamitidae</taxon>
        <taxon>Giardiinae</taxon>
        <taxon>Giardia</taxon>
    </lineage>
</organism>
<comment type="caution">
    <text evidence="2">The sequence shown here is derived from an EMBL/GenBank/DDBJ whole genome shotgun (WGS) entry which is preliminary data.</text>
</comment>
<reference evidence="2 3" key="1">
    <citation type="submission" date="2019-05" db="EMBL/GenBank/DDBJ databases">
        <title>The compact genome of Giardia muris reveals important steps in the evolution of intestinal protozoan parasites.</title>
        <authorList>
            <person name="Xu F."/>
            <person name="Jimenez-Gonzalez A."/>
            <person name="Einarsson E."/>
            <person name="Astvaldsson A."/>
            <person name="Peirasmaki D."/>
            <person name="Eckmann L."/>
            <person name="Andersson J.O."/>
            <person name="Svard S.G."/>
            <person name="Jerlstrom-Hultqvist J."/>
        </authorList>
    </citation>
    <scope>NUCLEOTIDE SEQUENCE [LARGE SCALE GENOMIC DNA]</scope>
    <source>
        <strain evidence="2 3">Roberts-Thomson</strain>
    </source>
</reference>
<gene>
    <name evidence="2" type="ORF">GMRT_12324</name>
</gene>
<dbReference type="AlphaFoldDB" id="A0A4Z1SR46"/>
<name>A0A4Z1SR46_GIAMU</name>
<accession>A0A4Z1SR46</accession>
<feature type="coiled-coil region" evidence="1">
    <location>
        <begin position="47"/>
        <end position="119"/>
    </location>
</feature>
<dbReference type="Proteomes" id="UP000315496">
    <property type="component" value="Chromosome 2"/>
</dbReference>
<evidence type="ECO:0000256" key="1">
    <source>
        <dbReference type="SAM" id="Coils"/>
    </source>
</evidence>
<dbReference type="EMBL" id="VDLU01000002">
    <property type="protein sequence ID" value="TNJ28364.1"/>
    <property type="molecule type" value="Genomic_DNA"/>
</dbReference>
<evidence type="ECO:0000313" key="3">
    <source>
        <dbReference type="Proteomes" id="UP000315496"/>
    </source>
</evidence>
<proteinExistence type="predicted"/>